<sequence>MTPSAPAGATEGEQAPRIEFPCYYTIRIVGNNAVDFETSMLDVVERFDPEVDRGAVTHHDSRSGKYRSLHVTLYTTGEQQLKALFDELKATGMVQMVL</sequence>
<reference evidence="3 4" key="1">
    <citation type="submission" date="2018-10" db="EMBL/GenBank/DDBJ databases">
        <title>Genomic Encyclopedia of Type Strains, Phase IV (KMG-IV): sequencing the most valuable type-strain genomes for metagenomic binning, comparative biology and taxonomic classification.</title>
        <authorList>
            <person name="Goeker M."/>
        </authorList>
    </citation>
    <scope>NUCLEOTIDE SEQUENCE [LARGE SCALE GENOMIC DNA]</scope>
    <source>
        <strain evidence="3 4">DSM 23229</strain>
    </source>
</reference>
<dbReference type="Proteomes" id="UP000281975">
    <property type="component" value="Unassembled WGS sequence"/>
</dbReference>
<gene>
    <name evidence="3" type="ORF">C7446_1347</name>
</gene>
<dbReference type="PANTHER" id="PTHR38036">
    <property type="entry name" value="UPF0250 PROTEIN YBED"/>
    <property type="match status" value="1"/>
</dbReference>
<dbReference type="SUPFAM" id="SSF117991">
    <property type="entry name" value="YbeD/HP0495-like"/>
    <property type="match status" value="1"/>
</dbReference>
<dbReference type="EMBL" id="RBIN01000003">
    <property type="protein sequence ID" value="RKR06404.1"/>
    <property type="molecule type" value="Genomic_DNA"/>
</dbReference>
<proteinExistence type="inferred from homology"/>
<protein>
    <recommendedName>
        <fullName evidence="2">UPF0250 protein C7446_1347</fullName>
    </recommendedName>
</protein>
<evidence type="ECO:0000313" key="4">
    <source>
        <dbReference type="Proteomes" id="UP000281975"/>
    </source>
</evidence>
<dbReference type="Gene3D" id="3.30.70.260">
    <property type="match status" value="1"/>
</dbReference>
<organism evidence="3 4">
    <name type="scientific">Kushneria sinocarnis</name>
    <dbReference type="NCBI Taxonomy" id="595502"/>
    <lineage>
        <taxon>Bacteria</taxon>
        <taxon>Pseudomonadati</taxon>
        <taxon>Pseudomonadota</taxon>
        <taxon>Gammaproteobacteria</taxon>
        <taxon>Oceanospirillales</taxon>
        <taxon>Halomonadaceae</taxon>
        <taxon>Kushneria</taxon>
    </lineage>
</organism>
<evidence type="ECO:0000256" key="1">
    <source>
        <dbReference type="ARBA" id="ARBA00008460"/>
    </source>
</evidence>
<dbReference type="Pfam" id="PF04359">
    <property type="entry name" value="DUF493"/>
    <property type="match status" value="1"/>
</dbReference>
<dbReference type="RefSeq" id="WP_121172313.1">
    <property type="nucleotide sequence ID" value="NZ_RBIN01000003.1"/>
</dbReference>
<evidence type="ECO:0000256" key="2">
    <source>
        <dbReference type="HAMAP-Rule" id="MF_00659"/>
    </source>
</evidence>
<dbReference type="HAMAP" id="MF_00659">
    <property type="entry name" value="UPF0250"/>
    <property type="match status" value="1"/>
</dbReference>
<dbReference type="GO" id="GO:0005829">
    <property type="term" value="C:cytosol"/>
    <property type="evidence" value="ECO:0007669"/>
    <property type="project" value="TreeGrafter"/>
</dbReference>
<dbReference type="PANTHER" id="PTHR38036:SF1">
    <property type="entry name" value="UPF0250 PROTEIN YBED"/>
    <property type="match status" value="1"/>
</dbReference>
<dbReference type="InterPro" id="IPR027471">
    <property type="entry name" value="YbeD-like_sf"/>
</dbReference>
<dbReference type="AlphaFoldDB" id="A0A420WYT2"/>
<dbReference type="OrthoDB" id="9793424at2"/>
<evidence type="ECO:0000313" key="3">
    <source>
        <dbReference type="EMBL" id="RKR06404.1"/>
    </source>
</evidence>
<comment type="similarity">
    <text evidence="1 2">Belongs to the UPF0250 family.</text>
</comment>
<keyword evidence="4" id="KW-1185">Reference proteome</keyword>
<comment type="caution">
    <text evidence="3">The sequence shown here is derived from an EMBL/GenBank/DDBJ whole genome shotgun (WGS) entry which is preliminary data.</text>
</comment>
<dbReference type="InterPro" id="IPR007454">
    <property type="entry name" value="UPF0250_YbeD-like"/>
</dbReference>
<accession>A0A420WYT2</accession>
<name>A0A420WYT2_9GAMM</name>